<evidence type="ECO:0000256" key="2">
    <source>
        <dbReference type="ARBA" id="ARBA00022679"/>
    </source>
</evidence>
<gene>
    <name evidence="3" type="ORF">NK125_09385</name>
</gene>
<comment type="caution">
    <text evidence="3">The sequence shown here is derived from an EMBL/GenBank/DDBJ whole genome shotgun (WGS) entry which is preliminary data.</text>
</comment>
<dbReference type="EMBL" id="JAMZFW010000012">
    <property type="protein sequence ID" value="MCP1102626.1"/>
    <property type="molecule type" value="Genomic_DNA"/>
</dbReference>
<keyword evidence="1 3" id="KW-0328">Glycosyltransferase</keyword>
<keyword evidence="2 3" id="KW-0808">Transferase</keyword>
<name>A0ABT1EAC1_9FIRM</name>
<dbReference type="PANTHER" id="PTHR34136:SF1">
    <property type="entry name" value="UDP-N-ACETYL-D-MANNOSAMINURONIC ACID TRANSFERASE"/>
    <property type="match status" value="1"/>
</dbReference>
<dbReference type="RefSeq" id="WP_262066411.1">
    <property type="nucleotide sequence ID" value="NZ_JAMXOD010000012.1"/>
</dbReference>
<evidence type="ECO:0000256" key="1">
    <source>
        <dbReference type="ARBA" id="ARBA00022676"/>
    </source>
</evidence>
<dbReference type="PANTHER" id="PTHR34136">
    <property type="match status" value="1"/>
</dbReference>
<organism evidence="3 4">
    <name type="scientific">Aequitasia blattaphilus</name>
    <dbReference type="NCBI Taxonomy" id="2949332"/>
    <lineage>
        <taxon>Bacteria</taxon>
        <taxon>Bacillati</taxon>
        <taxon>Bacillota</taxon>
        <taxon>Clostridia</taxon>
        <taxon>Lachnospirales</taxon>
        <taxon>Lachnospiraceae</taxon>
        <taxon>Aequitasia</taxon>
    </lineage>
</organism>
<dbReference type="Pfam" id="PF03808">
    <property type="entry name" value="Glyco_tran_WecG"/>
    <property type="match status" value="1"/>
</dbReference>
<dbReference type="InterPro" id="IPR004629">
    <property type="entry name" value="WecG_TagA_CpsF"/>
</dbReference>
<protein>
    <submittedName>
        <fullName evidence="3">WecB/TagA/CpsF family glycosyltransferase</fullName>
        <ecNumber evidence="3">2.4.1.-</ecNumber>
    </submittedName>
</protein>
<dbReference type="Proteomes" id="UP001523566">
    <property type="component" value="Unassembled WGS sequence"/>
</dbReference>
<dbReference type="EC" id="2.4.1.-" evidence="3"/>
<sequence length="224" mass="25780">MIETIDILDINISRISSKEAMKLVIRFCGSEALSVVEVMNLDTAMQLDGNEELIRSMEDFDLILPGDDHILEAANITEKKLLEEARGKTFTKLLLKYLNREKSRIFLLTNSEEEGKEFYHLLNSRYENIQLVGMAKVSEENRSDDMLVNAINGGEVECVLSILSTPLQEDFILKNRNLLNARIWLGIGKDYTISSKERLISEKLTQFLKKKILKIRIQQRKNML</sequence>
<evidence type="ECO:0000313" key="3">
    <source>
        <dbReference type="EMBL" id="MCP1102626.1"/>
    </source>
</evidence>
<proteinExistence type="predicted"/>
<reference evidence="3 4" key="1">
    <citation type="journal article" date="2022" name="Genome Biol. Evol.">
        <title>Host diet, physiology and behaviors set the stage for Lachnospiraceae cladogenesis.</title>
        <authorList>
            <person name="Vera-Ponce De Leon A."/>
            <person name="Schneider M."/>
            <person name="Jahnes B.C."/>
            <person name="Sadowski V."/>
            <person name="Camuy-Velez L.A."/>
            <person name="Duan J."/>
            <person name="Sabree Z.L."/>
        </authorList>
    </citation>
    <scope>NUCLEOTIDE SEQUENCE [LARGE SCALE GENOMIC DNA]</scope>
    <source>
        <strain evidence="3 4">PAL113</strain>
    </source>
</reference>
<keyword evidence="4" id="KW-1185">Reference proteome</keyword>
<dbReference type="GO" id="GO:0016757">
    <property type="term" value="F:glycosyltransferase activity"/>
    <property type="evidence" value="ECO:0007669"/>
    <property type="project" value="UniProtKB-KW"/>
</dbReference>
<accession>A0ABT1EAC1</accession>
<evidence type="ECO:0000313" key="4">
    <source>
        <dbReference type="Proteomes" id="UP001523566"/>
    </source>
</evidence>